<accession>A0AAW2B1G4</accession>
<dbReference type="AlphaFoldDB" id="A0AAW2B1G4"/>
<proteinExistence type="predicted"/>
<comment type="caution">
    <text evidence="1">The sequence shown here is derived from an EMBL/GenBank/DDBJ whole genome shotgun (WGS) entry which is preliminary data.</text>
</comment>
<organism evidence="1 2">
    <name type="scientific">Culter alburnus</name>
    <name type="common">Topmouth culter</name>
    <dbReference type="NCBI Taxonomy" id="194366"/>
    <lineage>
        <taxon>Eukaryota</taxon>
        <taxon>Metazoa</taxon>
        <taxon>Chordata</taxon>
        <taxon>Craniata</taxon>
        <taxon>Vertebrata</taxon>
        <taxon>Euteleostomi</taxon>
        <taxon>Actinopterygii</taxon>
        <taxon>Neopterygii</taxon>
        <taxon>Teleostei</taxon>
        <taxon>Ostariophysi</taxon>
        <taxon>Cypriniformes</taxon>
        <taxon>Xenocyprididae</taxon>
        <taxon>Xenocypridinae</taxon>
        <taxon>Culter</taxon>
    </lineage>
</organism>
<keyword evidence="2" id="KW-1185">Reference proteome</keyword>
<evidence type="ECO:0000313" key="2">
    <source>
        <dbReference type="Proteomes" id="UP001479290"/>
    </source>
</evidence>
<reference evidence="1 2" key="1">
    <citation type="submission" date="2024-05" db="EMBL/GenBank/DDBJ databases">
        <title>A high-quality chromosomal-level genome assembly of Topmouth culter (Culter alburnus).</title>
        <authorList>
            <person name="Zhao H."/>
        </authorList>
    </citation>
    <scope>NUCLEOTIDE SEQUENCE [LARGE SCALE GENOMIC DNA]</scope>
    <source>
        <strain evidence="1">CATC2023</strain>
        <tissue evidence="1">Muscle</tissue>
    </source>
</reference>
<evidence type="ECO:0000313" key="1">
    <source>
        <dbReference type="EMBL" id="KAK9979851.1"/>
    </source>
</evidence>
<dbReference type="Proteomes" id="UP001479290">
    <property type="component" value="Unassembled WGS sequence"/>
</dbReference>
<dbReference type="EMBL" id="JAWDJR010000002">
    <property type="protein sequence ID" value="KAK9979851.1"/>
    <property type="molecule type" value="Genomic_DNA"/>
</dbReference>
<sequence>MPPVAPYRQNTSRALPHQRPFCHSSLQLNFRVQGALISRLLLKTKTCAHYPNVLAQPASGAKYQLEGLTLPSPSVVILCSFAWIDEGPTPTQINEDSEALPEERSAYAAVSLWTTIGADHNHQR</sequence>
<name>A0AAW2B1G4_CULAL</name>
<protein>
    <submittedName>
        <fullName evidence="1">Uncharacterized protein</fullName>
    </submittedName>
</protein>
<gene>
    <name evidence="1" type="ORF">ABG768_013259</name>
</gene>